<evidence type="ECO:0000259" key="4">
    <source>
        <dbReference type="Pfam" id="PF00535"/>
    </source>
</evidence>
<evidence type="ECO:0000256" key="1">
    <source>
        <dbReference type="ARBA" id="ARBA00006739"/>
    </source>
</evidence>
<dbReference type="OrthoDB" id="9771846at2"/>
<organism evidence="5 6">
    <name type="scientific">Jannaschia helgolandensis</name>
    <dbReference type="NCBI Taxonomy" id="188906"/>
    <lineage>
        <taxon>Bacteria</taxon>
        <taxon>Pseudomonadati</taxon>
        <taxon>Pseudomonadota</taxon>
        <taxon>Alphaproteobacteria</taxon>
        <taxon>Rhodobacterales</taxon>
        <taxon>Roseobacteraceae</taxon>
        <taxon>Jannaschia</taxon>
    </lineage>
</organism>
<proteinExistence type="inferred from homology"/>
<evidence type="ECO:0000256" key="2">
    <source>
        <dbReference type="ARBA" id="ARBA00022676"/>
    </source>
</evidence>
<evidence type="ECO:0000313" key="6">
    <source>
        <dbReference type="Proteomes" id="UP000199283"/>
    </source>
</evidence>
<dbReference type="Gene3D" id="3.90.550.10">
    <property type="entry name" value="Spore Coat Polysaccharide Biosynthesis Protein SpsA, Chain A"/>
    <property type="match status" value="1"/>
</dbReference>
<dbReference type="Proteomes" id="UP000199283">
    <property type="component" value="Unassembled WGS sequence"/>
</dbReference>
<dbReference type="STRING" id="188906.SAMN04488526_0351"/>
<keyword evidence="2" id="KW-0328">Glycosyltransferase</keyword>
<sequence length="311" mass="33245">MNDLPCLGVVIVTHGSADVIGDCLDTLLASTGVSLTVVIVDNASTDDTAQVVAQRSAAPPHTMMWLPTGRNGGFAAGVNHGLTHLLADPGLDRFWVLNPDTLVPQGTAAAFATHAAGQPFAMIGGRVVYADPPGNVQIDGGIVDWRTGQTRNLNQGAPSDAPPPDPDAVDFVTGASLVASRTFISRAGLMPENYFLYYEEVDWAMSARDLPLMHCPTAIVEHRAGTAIGSQKPGQYASPFSEWFKHRARMIFVRRHRRASLYGAFAFTLAKSLQMMIRRDPRSAEAVLRGGLGLPPPKAVRQRLVAGGVQL</sequence>
<reference evidence="5 6" key="1">
    <citation type="submission" date="2016-10" db="EMBL/GenBank/DDBJ databases">
        <authorList>
            <person name="de Groot N.N."/>
        </authorList>
    </citation>
    <scope>NUCLEOTIDE SEQUENCE [LARGE SCALE GENOMIC DNA]</scope>
    <source>
        <strain evidence="5 6">DSM 14858</strain>
    </source>
</reference>
<feature type="domain" description="Glycosyltransferase 2-like" evidence="4">
    <location>
        <begin position="9"/>
        <end position="133"/>
    </location>
</feature>
<keyword evidence="6" id="KW-1185">Reference proteome</keyword>
<dbReference type="PANTHER" id="PTHR43179">
    <property type="entry name" value="RHAMNOSYLTRANSFERASE WBBL"/>
    <property type="match status" value="1"/>
</dbReference>
<dbReference type="Pfam" id="PF00535">
    <property type="entry name" value="Glycos_transf_2"/>
    <property type="match status" value="1"/>
</dbReference>
<dbReference type="SUPFAM" id="SSF53448">
    <property type="entry name" value="Nucleotide-diphospho-sugar transferases"/>
    <property type="match status" value="1"/>
</dbReference>
<evidence type="ECO:0000256" key="3">
    <source>
        <dbReference type="ARBA" id="ARBA00022679"/>
    </source>
</evidence>
<dbReference type="EMBL" id="FNZQ01000001">
    <property type="protein sequence ID" value="SEK34846.1"/>
    <property type="molecule type" value="Genomic_DNA"/>
</dbReference>
<gene>
    <name evidence="5" type="ORF">SAMN04488526_0351</name>
</gene>
<dbReference type="PANTHER" id="PTHR43179:SF12">
    <property type="entry name" value="GALACTOFURANOSYLTRANSFERASE GLFT2"/>
    <property type="match status" value="1"/>
</dbReference>
<dbReference type="RefSeq" id="WP_092759197.1">
    <property type="nucleotide sequence ID" value="NZ_FNZQ01000001.1"/>
</dbReference>
<evidence type="ECO:0000313" key="5">
    <source>
        <dbReference type="EMBL" id="SEK34846.1"/>
    </source>
</evidence>
<dbReference type="InterPro" id="IPR029044">
    <property type="entry name" value="Nucleotide-diphossugar_trans"/>
</dbReference>
<dbReference type="GO" id="GO:0016757">
    <property type="term" value="F:glycosyltransferase activity"/>
    <property type="evidence" value="ECO:0007669"/>
    <property type="project" value="UniProtKB-KW"/>
</dbReference>
<keyword evidence="3" id="KW-0808">Transferase</keyword>
<dbReference type="InterPro" id="IPR001173">
    <property type="entry name" value="Glyco_trans_2-like"/>
</dbReference>
<comment type="similarity">
    <text evidence="1">Belongs to the glycosyltransferase 2 family.</text>
</comment>
<protein>
    <recommendedName>
        <fullName evidence="4">Glycosyltransferase 2-like domain-containing protein</fullName>
    </recommendedName>
</protein>
<dbReference type="AlphaFoldDB" id="A0A1H7G969"/>
<name>A0A1H7G969_9RHOB</name>
<accession>A0A1H7G969</accession>